<dbReference type="Gene3D" id="3.30.530.20">
    <property type="match status" value="1"/>
</dbReference>
<dbReference type="SUPFAM" id="SSF55961">
    <property type="entry name" value="Bet v1-like"/>
    <property type="match status" value="1"/>
</dbReference>
<accession>A0A161QF34</accession>
<keyword evidence="4" id="KW-1185">Reference proteome</keyword>
<reference evidence="1 3" key="1">
    <citation type="submission" date="2016-02" db="EMBL/GenBank/DDBJ databases">
        <title>Draft genome sequence of Acidibacillus ferrooxidans SLC66.</title>
        <authorList>
            <person name="Oliveira G."/>
            <person name="Nancucheo I."/>
            <person name="Dall'Agnol H."/>
            <person name="Johnson B."/>
            <person name="Oliveira R."/>
            <person name="Nunes G.L."/>
            <person name="Tzotzos G."/>
            <person name="Orellana S.C."/>
            <person name="Salim A.C."/>
            <person name="Araujo F.M."/>
        </authorList>
    </citation>
    <scope>NUCLEOTIDE SEQUENCE [LARGE SCALE GENOMIC DNA]</scope>
    <source>
        <strain evidence="1 3">SLC66</strain>
    </source>
</reference>
<reference evidence="2 4" key="2">
    <citation type="submission" date="2017-02" db="EMBL/GenBank/DDBJ databases">
        <title>Draft genome of Acidibacillus ferrooxidans Huett2.</title>
        <authorList>
            <person name="Schopf S."/>
        </authorList>
    </citation>
    <scope>NUCLEOTIDE SEQUENCE [LARGE SCALE GENOMIC DNA]</scope>
    <source>
        <strain evidence="2 4">Huett2</strain>
    </source>
</reference>
<dbReference type="CDD" id="cd05018">
    <property type="entry name" value="CoxG"/>
    <property type="match status" value="1"/>
</dbReference>
<dbReference type="PANTHER" id="PTHR38588">
    <property type="entry name" value="BLL0334 PROTEIN"/>
    <property type="match status" value="1"/>
</dbReference>
<proteinExistence type="predicted"/>
<dbReference type="Proteomes" id="UP000190229">
    <property type="component" value="Unassembled WGS sequence"/>
</dbReference>
<dbReference type="InterPro" id="IPR023393">
    <property type="entry name" value="START-like_dom_sf"/>
</dbReference>
<dbReference type="Pfam" id="PF06240">
    <property type="entry name" value="COXG"/>
    <property type="match status" value="1"/>
</dbReference>
<organism evidence="2 4">
    <name type="scientific">Ferroacidibacillus organovorans</name>
    <dbReference type="NCBI Taxonomy" id="1765683"/>
    <lineage>
        <taxon>Bacteria</taxon>
        <taxon>Bacillati</taxon>
        <taxon>Bacillota</taxon>
        <taxon>Bacilli</taxon>
        <taxon>Bacillales</taxon>
        <taxon>Alicyclobacillaceae</taxon>
        <taxon>Ferroacidibacillus</taxon>
    </lineage>
</organism>
<name>A0A161QF34_9BACL</name>
<dbReference type="InterPro" id="IPR010419">
    <property type="entry name" value="CO_DH_gsu"/>
</dbReference>
<dbReference type="RefSeq" id="WP_067561975.1">
    <property type="nucleotide sequence ID" value="NZ_LSUQ01000007.1"/>
</dbReference>
<protein>
    <recommendedName>
        <fullName evidence="5">Carbon monoxide dehydrogenase</fullName>
    </recommendedName>
</protein>
<dbReference type="STRING" id="1765683.B2M26_06725"/>
<dbReference type="EMBL" id="MWPS01000016">
    <property type="protein sequence ID" value="OPG16558.1"/>
    <property type="molecule type" value="Genomic_DNA"/>
</dbReference>
<evidence type="ECO:0000313" key="1">
    <source>
        <dbReference type="EMBL" id="OAG94728.1"/>
    </source>
</evidence>
<dbReference type="PANTHER" id="PTHR38588:SF1">
    <property type="entry name" value="BLL0334 PROTEIN"/>
    <property type="match status" value="1"/>
</dbReference>
<evidence type="ECO:0000313" key="4">
    <source>
        <dbReference type="Proteomes" id="UP000190229"/>
    </source>
</evidence>
<evidence type="ECO:0000313" key="2">
    <source>
        <dbReference type="EMBL" id="OPG16558.1"/>
    </source>
</evidence>
<comment type="caution">
    <text evidence="2">The sequence shown here is derived from an EMBL/GenBank/DDBJ whole genome shotgun (WGS) entry which is preliminary data.</text>
</comment>
<dbReference type="Proteomes" id="UP000077421">
    <property type="component" value="Unassembled WGS sequence"/>
</dbReference>
<gene>
    <name evidence="1" type="ORF">AYW79_04100</name>
    <name evidence="2" type="ORF">B2M26_06725</name>
</gene>
<dbReference type="AlphaFoldDB" id="A0A161QF34"/>
<sequence length="152" mass="16256">MQLEGTKEFPTNPQETYSLMTDPDVLVTAMPGLKSLKKTSDYQYEAQIEVGVAGIKGQYQGVLEMRDVLPGSGYTLVISGQGPTGFMEASVHVRFEENASEQPGCTMHYRGDAHVGGTVAGVGQRILSGVAKLLINQFFKSLVAQASSIAAQ</sequence>
<dbReference type="EMBL" id="LSUQ01000007">
    <property type="protein sequence ID" value="OAG94728.1"/>
    <property type="molecule type" value="Genomic_DNA"/>
</dbReference>
<evidence type="ECO:0000313" key="3">
    <source>
        <dbReference type="Proteomes" id="UP000077421"/>
    </source>
</evidence>
<evidence type="ECO:0008006" key="5">
    <source>
        <dbReference type="Google" id="ProtNLM"/>
    </source>
</evidence>
<dbReference type="OrthoDB" id="9787428at2"/>